<dbReference type="EMBL" id="CAJNDS010002739">
    <property type="protein sequence ID" value="CAE7579903.1"/>
    <property type="molecule type" value="Genomic_DNA"/>
</dbReference>
<gene>
    <name evidence="2" type="ORF">SNAT2548_LOCUS33088</name>
</gene>
<feature type="region of interest" description="Disordered" evidence="1">
    <location>
        <begin position="31"/>
        <end position="53"/>
    </location>
</feature>
<keyword evidence="3" id="KW-1185">Reference proteome</keyword>
<protein>
    <submittedName>
        <fullName evidence="2">Uncharacterized protein</fullName>
    </submittedName>
</protein>
<proteinExistence type="predicted"/>
<comment type="caution">
    <text evidence="2">The sequence shown here is derived from an EMBL/GenBank/DDBJ whole genome shotgun (WGS) entry which is preliminary data.</text>
</comment>
<organism evidence="2 3">
    <name type="scientific">Symbiodinium natans</name>
    <dbReference type="NCBI Taxonomy" id="878477"/>
    <lineage>
        <taxon>Eukaryota</taxon>
        <taxon>Sar</taxon>
        <taxon>Alveolata</taxon>
        <taxon>Dinophyceae</taxon>
        <taxon>Suessiales</taxon>
        <taxon>Symbiodiniaceae</taxon>
        <taxon>Symbiodinium</taxon>
    </lineage>
</organism>
<name>A0A812USK4_9DINO</name>
<sequence>MLLFHSRPEQLASQRQLRCRANPVEDGFVWHRQARPPTGPCTQTDRSDSHISRLLPDPRRAGRLCGGGGSFPCTW</sequence>
<dbReference type="Proteomes" id="UP000604046">
    <property type="component" value="Unassembled WGS sequence"/>
</dbReference>
<accession>A0A812USK4</accession>
<dbReference type="AlphaFoldDB" id="A0A812USK4"/>
<evidence type="ECO:0000313" key="2">
    <source>
        <dbReference type="EMBL" id="CAE7579903.1"/>
    </source>
</evidence>
<evidence type="ECO:0000313" key="3">
    <source>
        <dbReference type="Proteomes" id="UP000604046"/>
    </source>
</evidence>
<evidence type="ECO:0000256" key="1">
    <source>
        <dbReference type="SAM" id="MobiDB-lite"/>
    </source>
</evidence>
<reference evidence="2" key="1">
    <citation type="submission" date="2021-02" db="EMBL/GenBank/DDBJ databases">
        <authorList>
            <person name="Dougan E. K."/>
            <person name="Rhodes N."/>
            <person name="Thang M."/>
            <person name="Chan C."/>
        </authorList>
    </citation>
    <scope>NUCLEOTIDE SEQUENCE</scope>
</reference>